<dbReference type="SUPFAM" id="SSF53850">
    <property type="entry name" value="Periplasmic binding protein-like II"/>
    <property type="match status" value="1"/>
</dbReference>
<gene>
    <name evidence="1" type="ORF">PPEP_a2349</name>
</gene>
<sequence length="227" mass="25889">MGLALTTTHSVAKEVVQLATHDAYPYHYVENELVKGKVIRQVQCAFSRMETPYRAEFDTWVEAELKLRTGKLDAIFAVAGSEARSRYGSLSTAIAKKHLYWYFSGAEMDISDSNPLYKKYKVAAEFGSDEWFDIKRKGYNVQMKPRNGHALLKLLLGHEVDAILIDEHEFEYELAKFKLHNTNFSRREYGTIELGVLFSNAFLKARPTFLEAFNSAASNCLVADNRK</sequence>
<evidence type="ECO:0008006" key="3">
    <source>
        <dbReference type="Google" id="ProtNLM"/>
    </source>
</evidence>
<reference evidence="1 2" key="1">
    <citation type="submission" date="2015-06" db="EMBL/GenBank/DDBJ databases">
        <title>Genome sequence of Pseudoalteromonas peptidolytica.</title>
        <authorList>
            <person name="Xie B.-B."/>
            <person name="Rong J.-C."/>
            <person name="Qin Q.-L."/>
            <person name="Zhang Y.-Z."/>
        </authorList>
    </citation>
    <scope>NUCLEOTIDE SEQUENCE [LARGE SCALE GENOMIC DNA]</scope>
    <source>
        <strain evidence="1 2">F12-50-A1</strain>
    </source>
</reference>
<organism evidence="1 2">
    <name type="scientific">Pseudoalteromonas peptidolytica F12-50-A1</name>
    <dbReference type="NCBI Taxonomy" id="1315280"/>
    <lineage>
        <taxon>Bacteria</taxon>
        <taxon>Pseudomonadati</taxon>
        <taxon>Pseudomonadota</taxon>
        <taxon>Gammaproteobacteria</taxon>
        <taxon>Alteromonadales</taxon>
        <taxon>Pseudoalteromonadaceae</taxon>
        <taxon>Pseudoalteromonas</taxon>
    </lineage>
</organism>
<dbReference type="EMBL" id="AQHF01000017">
    <property type="protein sequence ID" value="MBE0344709.1"/>
    <property type="molecule type" value="Genomic_DNA"/>
</dbReference>
<protein>
    <recommendedName>
        <fullName evidence="3">Solute-binding protein family 3/N-terminal domain-containing protein</fullName>
    </recommendedName>
</protein>
<evidence type="ECO:0000313" key="1">
    <source>
        <dbReference type="EMBL" id="MBE0344709.1"/>
    </source>
</evidence>
<dbReference type="Proteomes" id="UP000660708">
    <property type="component" value="Unassembled WGS sequence"/>
</dbReference>
<comment type="caution">
    <text evidence="1">The sequence shown here is derived from an EMBL/GenBank/DDBJ whole genome shotgun (WGS) entry which is preliminary data.</text>
</comment>
<dbReference type="Gene3D" id="3.40.190.10">
    <property type="entry name" value="Periplasmic binding protein-like II"/>
    <property type="match status" value="2"/>
</dbReference>
<name>A0A8I0MS00_9GAMM</name>
<keyword evidence="2" id="KW-1185">Reference proteome</keyword>
<dbReference type="AlphaFoldDB" id="A0A8I0MS00"/>
<evidence type="ECO:0000313" key="2">
    <source>
        <dbReference type="Proteomes" id="UP000660708"/>
    </source>
</evidence>
<proteinExistence type="predicted"/>
<accession>A0A8I0MS00</accession>